<evidence type="ECO:0000313" key="4">
    <source>
        <dbReference type="Proteomes" id="UP000828390"/>
    </source>
</evidence>
<dbReference type="EMBL" id="JAIWYP010000013">
    <property type="protein sequence ID" value="KAH3719247.1"/>
    <property type="molecule type" value="Genomic_DNA"/>
</dbReference>
<dbReference type="InterPro" id="IPR001258">
    <property type="entry name" value="NHL_repeat"/>
</dbReference>
<dbReference type="Proteomes" id="UP000828390">
    <property type="component" value="Unassembled WGS sequence"/>
</dbReference>
<keyword evidence="1" id="KW-0677">Repeat</keyword>
<keyword evidence="4" id="KW-1185">Reference proteome</keyword>
<organism evidence="3 4">
    <name type="scientific">Dreissena polymorpha</name>
    <name type="common">Zebra mussel</name>
    <name type="synonym">Mytilus polymorpha</name>
    <dbReference type="NCBI Taxonomy" id="45954"/>
    <lineage>
        <taxon>Eukaryota</taxon>
        <taxon>Metazoa</taxon>
        <taxon>Spiralia</taxon>
        <taxon>Lophotrochozoa</taxon>
        <taxon>Mollusca</taxon>
        <taxon>Bivalvia</taxon>
        <taxon>Autobranchia</taxon>
        <taxon>Heteroconchia</taxon>
        <taxon>Euheterodonta</taxon>
        <taxon>Imparidentia</taxon>
        <taxon>Neoheterodontei</taxon>
        <taxon>Myida</taxon>
        <taxon>Dreissenoidea</taxon>
        <taxon>Dreissenidae</taxon>
        <taxon>Dreissena</taxon>
    </lineage>
</organism>
<dbReference type="PROSITE" id="PS51125">
    <property type="entry name" value="NHL"/>
    <property type="match status" value="1"/>
</dbReference>
<gene>
    <name evidence="3" type="ORF">DPMN_062079</name>
</gene>
<evidence type="ECO:0000313" key="3">
    <source>
        <dbReference type="EMBL" id="KAH3719247.1"/>
    </source>
</evidence>
<reference evidence="3" key="2">
    <citation type="submission" date="2020-11" db="EMBL/GenBank/DDBJ databases">
        <authorList>
            <person name="McCartney M.A."/>
            <person name="Auch B."/>
            <person name="Kono T."/>
            <person name="Mallez S."/>
            <person name="Becker A."/>
            <person name="Gohl D.M."/>
            <person name="Silverstein K.A.T."/>
            <person name="Koren S."/>
            <person name="Bechman K.B."/>
            <person name="Herman A."/>
            <person name="Abrahante J.E."/>
            <person name="Garbe J."/>
        </authorList>
    </citation>
    <scope>NUCLEOTIDE SEQUENCE</scope>
    <source>
        <strain evidence="3">Duluth1</strain>
        <tissue evidence="3">Whole animal</tissue>
    </source>
</reference>
<evidence type="ECO:0000256" key="2">
    <source>
        <dbReference type="PROSITE-ProRule" id="PRU00504"/>
    </source>
</evidence>
<name>A0A9D4C866_DREPO</name>
<comment type="caution">
    <text evidence="3">The sequence shown here is derived from an EMBL/GenBank/DDBJ whole genome shotgun (WGS) entry which is preliminary data.</text>
</comment>
<evidence type="ECO:0000256" key="1">
    <source>
        <dbReference type="ARBA" id="ARBA00022737"/>
    </source>
</evidence>
<reference evidence="3" key="1">
    <citation type="journal article" date="2019" name="bioRxiv">
        <title>The Genome of the Zebra Mussel, Dreissena polymorpha: A Resource for Invasive Species Research.</title>
        <authorList>
            <person name="McCartney M.A."/>
            <person name="Auch B."/>
            <person name="Kono T."/>
            <person name="Mallez S."/>
            <person name="Zhang Y."/>
            <person name="Obille A."/>
            <person name="Becker A."/>
            <person name="Abrahante J.E."/>
            <person name="Garbe J."/>
            <person name="Badalamenti J.P."/>
            <person name="Herman A."/>
            <person name="Mangelson H."/>
            <person name="Liachko I."/>
            <person name="Sullivan S."/>
            <person name="Sone E.D."/>
            <person name="Koren S."/>
            <person name="Silverstein K.A.T."/>
            <person name="Beckman K.B."/>
            <person name="Gohl D.M."/>
        </authorList>
    </citation>
    <scope>NUCLEOTIDE SEQUENCE</scope>
    <source>
        <strain evidence="3">Duluth1</strain>
        <tissue evidence="3">Whole animal</tissue>
    </source>
</reference>
<dbReference type="InterPro" id="IPR011042">
    <property type="entry name" value="6-blade_b-propeller_TolB-like"/>
</dbReference>
<feature type="repeat" description="NHL" evidence="2">
    <location>
        <begin position="148"/>
        <end position="181"/>
    </location>
</feature>
<dbReference type="SUPFAM" id="SSF101898">
    <property type="entry name" value="NHL repeat"/>
    <property type="match status" value="1"/>
</dbReference>
<accession>A0A9D4C866</accession>
<dbReference type="AlphaFoldDB" id="A0A9D4C866"/>
<dbReference type="Gene3D" id="2.120.10.30">
    <property type="entry name" value="TolB, C-terminal domain"/>
    <property type="match status" value="1"/>
</dbReference>
<protein>
    <submittedName>
        <fullName evidence="3">Uncharacterized protein</fullName>
    </submittedName>
</protein>
<sequence>MESLMVSYIDLETDMVEGMRLNIASLLLQCENGNVDETHEHVQYTVNDMGEKIMSLLADLENSTLTEKKEELKLKQAVRNSCIRLHDELFHLHVSIPKEQDRLELSFIASKKSQEKIQQSETYLEEHDLKHVFNVNGKSKYFVQMPIDSHLCSITAICVLPEGQVLVADFSNKKVKQLDKQYQVVSHLGVTGYPNDICQITSSVVAVTVEDVSINPPEVQFITVNTSQLVPAEKFNLQHK</sequence>
<proteinExistence type="predicted"/>